<evidence type="ECO:0000259" key="1">
    <source>
        <dbReference type="Pfam" id="PF07486"/>
    </source>
</evidence>
<feature type="domain" description="Cell wall hydrolase SleB" evidence="1">
    <location>
        <begin position="75"/>
        <end position="163"/>
    </location>
</feature>
<proteinExistence type="predicted"/>
<evidence type="ECO:0000313" key="2">
    <source>
        <dbReference type="EMBL" id="UYD72137.1"/>
    </source>
</evidence>
<reference evidence="2" key="1">
    <citation type="submission" date="2022-07" db="EMBL/GenBank/DDBJ databases">
        <authorList>
            <person name="Liu S."/>
        </authorList>
    </citation>
    <scope>NUCLEOTIDE SEQUENCE</scope>
</reference>
<dbReference type="GO" id="GO:0016787">
    <property type="term" value="F:hydrolase activity"/>
    <property type="evidence" value="ECO:0007669"/>
    <property type="project" value="UniProtKB-KW"/>
</dbReference>
<dbReference type="Pfam" id="PF07486">
    <property type="entry name" value="Hydrolase_2"/>
    <property type="match status" value="1"/>
</dbReference>
<dbReference type="InterPro" id="IPR011105">
    <property type="entry name" value="Cell_wall_hydrolase_SleB"/>
</dbReference>
<dbReference type="GeneID" id="80832292"/>
<dbReference type="Gene3D" id="1.10.10.2520">
    <property type="entry name" value="Cell wall hydrolase SleB, domain 1"/>
    <property type="match status" value="1"/>
</dbReference>
<dbReference type="EMBL" id="OP056089">
    <property type="protein sequence ID" value="UYD72137.1"/>
    <property type="molecule type" value="Genomic_DNA"/>
</dbReference>
<keyword evidence="2" id="KW-0378">Hydrolase</keyword>
<sequence length="212" mass="24398">MQAFLAKIHRNFAQKRQFMYKKSNKIAIRLTIIVALIFILLPTFLLARPHVATLNATLDDNTKCYIQNAYWEARGERREGIRGVIDATYNRVLDRRFPSSACGVVWQRAQFSWTLGAVKKFDVPTPTRAEDWAALREIVSLVLSYRRGLLHPDTTVTHFIAPDGLYSAALGHRVFPRWLSCDRHPEKACMSVDGQNIIVPTYIYGGHWFYEL</sequence>
<dbReference type="RefSeq" id="YP_010845142.1">
    <property type="nucleotide sequence ID" value="NC_079185.1"/>
</dbReference>
<dbReference type="KEGG" id="vg:80832292"/>
<keyword evidence="3" id="KW-1185">Reference proteome</keyword>
<dbReference type="InterPro" id="IPR042047">
    <property type="entry name" value="SleB_dom1"/>
</dbReference>
<name>A0A9X9NZB9_9CAUD</name>
<organism evidence="2 3">
    <name type="scientific">Vibrio phage vB_VpaM_VPs20</name>
    <dbReference type="NCBI Taxonomy" id="2978980"/>
    <lineage>
        <taxon>Viruses</taxon>
        <taxon>Duplodnaviria</taxon>
        <taxon>Heunggongvirae</taxon>
        <taxon>Uroviricota</taxon>
        <taxon>Caudoviricetes</taxon>
        <taxon>Chaseviridae</taxon>
        <taxon>Nefertitivirinae</taxon>
        <taxon>Liaoningvirus</taxon>
        <taxon>Liaoningvirus VPs20</taxon>
    </lineage>
</organism>
<evidence type="ECO:0000313" key="3">
    <source>
        <dbReference type="Proteomes" id="UP001163333"/>
    </source>
</evidence>
<dbReference type="Proteomes" id="UP001163333">
    <property type="component" value="Segment"/>
</dbReference>
<accession>A0A9X9NZB9</accession>
<protein>
    <submittedName>
        <fullName evidence="2">Cell wall hydrolase</fullName>
    </submittedName>
</protein>